<evidence type="ECO:0000259" key="1">
    <source>
        <dbReference type="Pfam" id="PF13847"/>
    </source>
</evidence>
<evidence type="ECO:0000313" key="2">
    <source>
        <dbReference type="EMBL" id="SFZ97435.1"/>
    </source>
</evidence>
<reference evidence="2" key="1">
    <citation type="submission" date="2016-10" db="EMBL/GenBank/DDBJ databases">
        <authorList>
            <person name="de Groot N.N."/>
        </authorList>
    </citation>
    <scope>NUCLEOTIDE SEQUENCE</scope>
</reference>
<dbReference type="AlphaFoldDB" id="A0A1W1EBM5"/>
<feature type="domain" description="Methyltransferase" evidence="1">
    <location>
        <begin position="136"/>
        <end position="249"/>
    </location>
</feature>
<proteinExistence type="predicted"/>
<name>A0A1W1EBM5_9ZZZZ</name>
<dbReference type="SUPFAM" id="SSF53335">
    <property type="entry name" value="S-adenosyl-L-methionine-dependent methyltransferases"/>
    <property type="match status" value="1"/>
</dbReference>
<protein>
    <recommendedName>
        <fullName evidence="1">Methyltransferase domain-containing protein</fullName>
    </recommendedName>
</protein>
<accession>A0A1W1EBM5</accession>
<sequence length="310" mass="35839">MIFTNQTMQNIIPILQKVLQEKDIISFCVLNPDEADVYAGNIININNTNYIYRGFKSYVDLAELLKCKMLMPKEGEYPLIKLTFKKLETDSSFHKNTAVEKEEKYGVTSTFFDIYKMEEPAFLYYYEEALKNVTLEKRKRILDLGVNRGDELEVIKNMLDINKYKEIDFLGVDHSQSAVEYANSVFTETNSKFISEDINNLDSLNLGEFDLLISIGTLQSPSINFKPFFMNLVQNYLKKDSAIILGFPNSRWLGGEMIYGAKAPNYEMNEMSLLLNDIIFCKKYLQQKKYRVTITGKQYLFLTATKIGVL</sequence>
<dbReference type="InterPro" id="IPR029063">
    <property type="entry name" value="SAM-dependent_MTases_sf"/>
</dbReference>
<organism evidence="2">
    <name type="scientific">hydrothermal vent metagenome</name>
    <dbReference type="NCBI Taxonomy" id="652676"/>
    <lineage>
        <taxon>unclassified sequences</taxon>
        <taxon>metagenomes</taxon>
        <taxon>ecological metagenomes</taxon>
    </lineage>
</organism>
<gene>
    <name evidence="2" type="ORF">MNB_SV-5-1754</name>
</gene>
<dbReference type="Gene3D" id="3.40.50.150">
    <property type="entry name" value="Vaccinia Virus protein VP39"/>
    <property type="match status" value="1"/>
</dbReference>
<dbReference type="EMBL" id="FPKX01000005">
    <property type="protein sequence ID" value="SFZ97435.1"/>
    <property type="molecule type" value="Genomic_DNA"/>
</dbReference>
<dbReference type="Pfam" id="PF13847">
    <property type="entry name" value="Methyltransf_31"/>
    <property type="match status" value="1"/>
</dbReference>
<dbReference type="InterPro" id="IPR025714">
    <property type="entry name" value="Methyltranfer_dom"/>
</dbReference>